<feature type="compositionally biased region" description="Gly residues" evidence="12">
    <location>
        <begin position="1556"/>
        <end position="1575"/>
    </location>
</feature>
<name>A0A2K6JRL1_RHIBE</name>
<feature type="compositionally biased region" description="Basic and acidic residues" evidence="12">
    <location>
        <begin position="539"/>
        <end position="553"/>
    </location>
</feature>
<reference evidence="15" key="3">
    <citation type="submission" date="2025-09" db="UniProtKB">
        <authorList>
            <consortium name="Ensembl"/>
        </authorList>
    </citation>
    <scope>IDENTIFICATION</scope>
</reference>
<dbReference type="FunFam" id="2.60.40.10:FF:001525">
    <property type="entry name" value="Immunoglobulin-like and fibronectin type III domain-containing 1"/>
    <property type="match status" value="1"/>
</dbReference>
<feature type="domain" description="Fibronectin type-III" evidence="14">
    <location>
        <begin position="2868"/>
        <end position="2962"/>
    </location>
</feature>
<feature type="coiled-coil region" evidence="11">
    <location>
        <begin position="188"/>
        <end position="215"/>
    </location>
</feature>
<protein>
    <recommendedName>
        <fullName evidence="10">Immunoglobulin-like and fibronectin type III domain-containing protein 1</fullName>
    </recommendedName>
</protein>
<dbReference type="InterPro" id="IPR013098">
    <property type="entry name" value="Ig_I-set"/>
</dbReference>
<dbReference type="GeneTree" id="ENSGT00940000162073"/>
<keyword evidence="16" id="KW-1185">Reference proteome</keyword>
<dbReference type="PROSITE" id="PS50853">
    <property type="entry name" value="FN3"/>
    <property type="match status" value="4"/>
</dbReference>
<feature type="domain" description="Ig-like" evidence="13">
    <location>
        <begin position="2267"/>
        <end position="2364"/>
    </location>
</feature>
<dbReference type="InterPro" id="IPR040849">
    <property type="entry name" value="MyBP-C_THB"/>
</dbReference>
<evidence type="ECO:0000259" key="14">
    <source>
        <dbReference type="PROSITE" id="PS50853"/>
    </source>
</evidence>
<feature type="compositionally biased region" description="Gly residues" evidence="12">
    <location>
        <begin position="774"/>
        <end position="786"/>
    </location>
</feature>
<evidence type="ECO:0000259" key="13">
    <source>
        <dbReference type="PROSITE" id="PS50835"/>
    </source>
</evidence>
<dbReference type="SMART" id="SM00060">
    <property type="entry name" value="FN3"/>
    <property type="match status" value="4"/>
</dbReference>
<evidence type="ECO:0000256" key="4">
    <source>
        <dbReference type="ARBA" id="ARBA00022737"/>
    </source>
</evidence>
<feature type="region of interest" description="Disordered" evidence="12">
    <location>
        <begin position="1128"/>
        <end position="1403"/>
    </location>
</feature>
<evidence type="ECO:0000256" key="3">
    <source>
        <dbReference type="ARBA" id="ARBA00022490"/>
    </source>
</evidence>
<feature type="compositionally biased region" description="Basic and acidic residues" evidence="12">
    <location>
        <begin position="1873"/>
        <end position="1886"/>
    </location>
</feature>
<dbReference type="InterPro" id="IPR003598">
    <property type="entry name" value="Ig_sub2"/>
</dbReference>
<evidence type="ECO:0000256" key="5">
    <source>
        <dbReference type="ARBA" id="ARBA00023054"/>
    </source>
</evidence>
<feature type="compositionally biased region" description="Basic and acidic residues" evidence="12">
    <location>
        <begin position="937"/>
        <end position="952"/>
    </location>
</feature>
<feature type="domain" description="Fibronectin type-III" evidence="14">
    <location>
        <begin position="2471"/>
        <end position="2567"/>
    </location>
</feature>
<feature type="compositionally biased region" description="Polar residues" evidence="12">
    <location>
        <begin position="2125"/>
        <end position="2135"/>
    </location>
</feature>
<dbReference type="Pfam" id="PF18362">
    <property type="entry name" value="THB"/>
    <property type="match status" value="1"/>
</dbReference>
<feature type="domain" description="Ig-like" evidence="13">
    <location>
        <begin position="29"/>
        <end position="119"/>
    </location>
</feature>
<organism evidence="15 16">
    <name type="scientific">Rhinopithecus bieti</name>
    <name type="common">Black snub-nosed monkey</name>
    <name type="synonym">Pygathrix bieti</name>
    <dbReference type="NCBI Taxonomy" id="61621"/>
    <lineage>
        <taxon>Eukaryota</taxon>
        <taxon>Metazoa</taxon>
        <taxon>Chordata</taxon>
        <taxon>Craniata</taxon>
        <taxon>Vertebrata</taxon>
        <taxon>Euteleostomi</taxon>
        <taxon>Mammalia</taxon>
        <taxon>Eutheria</taxon>
        <taxon>Euarchontoglires</taxon>
        <taxon>Primates</taxon>
        <taxon>Haplorrhini</taxon>
        <taxon>Catarrhini</taxon>
        <taxon>Cercopithecidae</taxon>
        <taxon>Colobinae</taxon>
        <taxon>Rhinopithecus</taxon>
    </lineage>
</organism>
<evidence type="ECO:0000256" key="2">
    <source>
        <dbReference type="ARBA" id="ARBA00004216"/>
    </source>
</evidence>
<feature type="region of interest" description="Disordered" evidence="12">
    <location>
        <begin position="2228"/>
        <end position="2280"/>
    </location>
</feature>
<evidence type="ECO:0000256" key="8">
    <source>
        <dbReference type="ARBA" id="ARBA00023319"/>
    </source>
</evidence>
<dbReference type="InterPro" id="IPR050964">
    <property type="entry name" value="Striated_Muscle_Regulatory"/>
</dbReference>
<feature type="region of interest" description="Disordered" evidence="12">
    <location>
        <begin position="403"/>
        <end position="625"/>
    </location>
</feature>
<evidence type="ECO:0000256" key="7">
    <source>
        <dbReference type="ARBA" id="ARBA00023242"/>
    </source>
</evidence>
<reference evidence="15" key="2">
    <citation type="submission" date="2025-08" db="UniProtKB">
        <authorList>
            <consortium name="Ensembl"/>
        </authorList>
    </citation>
    <scope>IDENTIFICATION</scope>
</reference>
<evidence type="ECO:0000313" key="16">
    <source>
        <dbReference type="Proteomes" id="UP000233180"/>
    </source>
</evidence>
<feature type="domain" description="Ig-like" evidence="13">
    <location>
        <begin position="2976"/>
        <end position="3070"/>
    </location>
</feature>
<feature type="region of interest" description="Disordered" evidence="12">
    <location>
        <begin position="768"/>
        <end position="952"/>
    </location>
</feature>
<evidence type="ECO:0000256" key="6">
    <source>
        <dbReference type="ARBA" id="ARBA00023157"/>
    </source>
</evidence>
<dbReference type="Ensembl" id="ENSRBIT00000009127.1">
    <property type="protein sequence ID" value="ENSRBIP00000001655.1"/>
    <property type="gene ID" value="ENSRBIG00000008024.1"/>
</dbReference>
<feature type="region of interest" description="Disordered" evidence="12">
    <location>
        <begin position="61"/>
        <end position="81"/>
    </location>
</feature>
<dbReference type="SUPFAM" id="SSF48726">
    <property type="entry name" value="Immunoglobulin"/>
    <property type="match status" value="6"/>
</dbReference>
<dbReference type="Pfam" id="PF00041">
    <property type="entry name" value="fn3"/>
    <property type="match status" value="4"/>
</dbReference>
<dbReference type="PANTHER" id="PTHR13817">
    <property type="entry name" value="TITIN"/>
    <property type="match status" value="1"/>
</dbReference>
<feature type="compositionally biased region" description="Basic and acidic residues" evidence="12">
    <location>
        <begin position="2164"/>
        <end position="2182"/>
    </location>
</feature>
<gene>
    <name evidence="15" type="primary">IGFN1</name>
</gene>
<sequence length="3076" mass="320877">MAGKFRKSHIPGVSIWQLVEEIPEGCSTPDFEQKPVTLALPEGKNAIFRAVVCGEPRPEVHWQNSKGDLSDSSKYKISSSPGSKEHVLQISKLTGEDTDLYRCTAVNMYGEATCSARLTVIEVGFRKNRKRHKEPQEDLRKELMDFRKLLKKRAPPAPEKKIDLEQVWQLLMTADRKDYEQICMKYGIVDYRGMLRRLQEMKKEQEDKMAQYINAISSLRHIRVTKDGIAKFDLELDLKDSQSKIYLYKDGEMIPYGFNNQTKHCLRRLGKRYEFQIQDLRPEDSGIYQVKVEDAVVFSTELEASAIPPRVVVPLAETHCEEHGDAVFKCTFSSPCPSAAWHFRHRLLHASDKYEVSVSPDGLTHQLVVRGARFSDMGPYSLGTGPYTSSAWLVVEAGKDKDLQSTSADHQLQRRGAQASGAEESGSINSQGEKFGEQDPSGGALEGAGMSSGFQHIASPDRDGRGRHGYSLMEDKGAADSAWGPGQEGEGFLEAEGSRVTLPRERQSGREGGWAESLAERPHLQGESSESGLGLPEKQQQDRGRDSNGDECWRTAGGWEAESSLLRAGGLGSSREGKEHRGDSGRQLDRHAPEQLWDAQLRPERGNSDLQGYQSDPVGSWPRGKQIKISQGDSLVEMDREDAPSRERGRGVVVWGSGTGLGEAGDSNGAGGPGTLEFTGGRGSGSKAGMGPESWGSQGGRDTDYGEAWGYWGSGEFLGQTFGGKDFQEPSISGGRKFLLGDGSPEIKAKDSLQEADGLCRGESVVGGSAYKTGPGGPGDPRGCEGGLQKLRGRDGQEPAWASGEIGDDPRSFQSSQEWTADHRAAGGVGRIQPKGTSPWEDTPSSLRKTGAHYGSGVLGPSGGQEGMGGTQVAGLTESGQGVDARSRGLSRSPGVGAQGSGGILGDTEVLRGPGSIGSEPDFWNGSGSSRVKGPRGYKDDLEGPGRMESRYEGGLGYSRGIGPKSRAGYSYGSGVPGEMGSGHGAGCRVSPRAPVGMESEEGGAYRSGSGVPGGVWSGNEDSGPAGGGSGRVASLKNGSGGPDGAPVGDIRNWASARQGGMGRRGGHHSDGGLGSPEMTGSVGRGGLKAPGVVETVGMGCVEAEPESSERIRPWSQTGFRASEALGAFGEGGYEDGSGGPEAMEPRSLRAGSKVGEGDGTRCPGARASGAGTGYRDDTRHPEALAPHTGAASESQWAYGADNVLGYEDGSELPGPQGTGVRTAYGGGSRGLGRRSTGPEGEAGFRDSSGDLQGMGSADGPGCRKGIGSSGEMGSVDKEGYREDLGTPENMGSGSKAAYRDGVGGSGAMGSMDEADYRKDLGAPEGISSGSKADYSGGLQGSREMGSESNADYRGGLKGSREMGPMDEADYRKDSGVPEGMGADYRGGLRGPGEMGSVDESGHRNGIGGYGEMGSGYREDVGAPEGMGTGSKAGYSNGLRGSGEMRSVDEADYRKNLGAPEGMDSGSKAGYRGGLRGSGKMGLMDEAGSRKDLGVSEGVGSGSKAGFRDGLGGSGEMGSVGGAGYREGLFRDGLGGSGEMGSVDEAGYRKDLGAPKGMGSGSKAGFRDGLGGSGEMGSVDEAGYRKDLGAPKGMGSGSKAGFRDGLGGSGEMGSVDEAGYRKDLGAPKGMDSGSYIDYRNGLGGSGKISSGGEAGYKNVLGGSGRIPLGSEAGSRGSLEDSGYILSRSEAGCGQGFGGTGGMGSGSEVSYRGGSGGSGEMGPEGEMGYGDGSGRLGVPGSLAGMGHEAGPRGHKAMGHRSGYWVASEGGTSCKDGPERARETGLVDGAGPGVESGMAGMLGTAGGMAHRDSSRGPGVLGSQGGPQTLSDERGSTKDLGGYGTSGIPEALEAAGAKGKLDVKEWQDSSGTPGSSRDRGAPRAKDRSPDQAGIMGSSGFLDGKGAVEGETWAGMAALGSGHEKDIWKAGPGMTDRGRVAGQGRLASQRGRDSLLGGRRIGSGSSAGTGQDLDSSSMPGERGKSTSGPADGLGMSNAWAPDWENQGFSRGSIGAGKQPAGSRASGSLREKDAAFGGIHEGPGGFKGREGAPGQEAAGGCRSPWSLDSKGSGPGRGSSGGAEDSGILGKGNSTEQGNAVIPKPGESGPQGAWNGLDGPFGRRASGDRSGGTQDLSSQLGKGQRGGKTSLGGQGSLEAKNGEVQGPGALKEDEVQGAEETGRSDRSSLRSRSQAQSGAEVGGGKRRGADEAGSMGWQSMGENRGCLEEMLNEDQSREPPGHLGSRRGGKDGRLDIYGERRDATRSSTSRYKPDTGSFSKETRGPIGHFSQGLADMKVQQGEAATLSCTLTSDLGPGTWFKDGVKLTAQDGVIFKQDGLVHSLFIARVQGTQAGRYTFVAGDQQSEATLTVQDSPTIAPDVTEKLREPLVVKAGKPVTVKIPFQSHLPVQAAWRKDGAKVVGSGDKEAQVDLGDGYTRLCLPSTGRKDSGQYSVTLRSEGGSVQAELTLQVIDKPDPPQGPMEVQDCHRAGVCLRWRPPRDDGGQPVECYLVERRQAGRSTWLKVGEAPADSTTFTDAHVEPGRKYAFRVRAVTSEGAGEALESEETLVAPEALPKAPSAPAILSASSQGITLTWTAPRGPGSAHILGYLIERRKKGSNTWTAVNDQPVPERRWTVADVRQGCQYEFRVTAVAPSGPGEPGPPSDAVFARDPMRPPGPVRNLQVTDTSNTSLTLSWAGPDTNDGDEAQGYVVELCGSDSLQWFPCHAGTVPVTSYTAKGLRPGEGYFVRVTAVNEGGQSQPTALDTLVQAMPVTVCPKFLVDSSTKDLLTVKVGDTVRVPISFEAVPMPEVTWLKDGLPLPKRSVTVTKDGLTQLLIPVAGLSDSGLYTVVLRTLQGKEVAHSFRIRVAACPQAPGPIHLQENVPGTVTAEWEPSPDEAWGVPLHYAVFTRSSAHGPWREAADRIHTNRFTLLGVLPGHEYHFRVVAKNEVGASKPSYTSQPWCIPRQRDKFTVKAQSYREPDLSQKPRFLVGLRSHLLPQGCECCMSCAVQGSPRPHVTWFKNDRSLEGNPAVYSTDLMGVCSLTIPSVSLKDSGEYKAVAENTLGQAVSTATLIVIEPSA</sequence>
<dbReference type="InterPro" id="IPR036179">
    <property type="entry name" value="Ig-like_dom_sf"/>
</dbReference>
<evidence type="ECO:0000313" key="15">
    <source>
        <dbReference type="Ensembl" id="ENSRBIP00000001655.1"/>
    </source>
</evidence>
<dbReference type="SMART" id="SM00409">
    <property type="entry name" value="IG"/>
    <property type="match status" value="5"/>
</dbReference>
<feature type="compositionally biased region" description="Gly residues" evidence="12">
    <location>
        <begin position="857"/>
        <end position="872"/>
    </location>
</feature>
<dbReference type="GO" id="GO:0007520">
    <property type="term" value="P:myoblast fusion"/>
    <property type="evidence" value="ECO:0007669"/>
    <property type="project" value="Ensembl"/>
</dbReference>
<dbReference type="InterPro" id="IPR003961">
    <property type="entry name" value="FN3_dom"/>
</dbReference>
<feature type="compositionally biased region" description="Gly residues" evidence="12">
    <location>
        <begin position="1592"/>
        <end position="1608"/>
    </location>
</feature>
<dbReference type="FunFam" id="2.60.40.10:FF:000617">
    <property type="entry name" value="Immunoglobulin-like and fibronectin type III domain-containing 1"/>
    <property type="match status" value="1"/>
</dbReference>
<dbReference type="SMART" id="SM00408">
    <property type="entry name" value="IGc2"/>
    <property type="match status" value="4"/>
</dbReference>
<dbReference type="PANTHER" id="PTHR13817:SF138">
    <property type="entry name" value="IMMUNOGLOBULIN-LIKE AND FIBRONECTIN TYPE III DOMAIN-CONTAINING PROTEIN 1"/>
    <property type="match status" value="1"/>
</dbReference>
<keyword evidence="8" id="KW-0393">Immunoglobulin domain</keyword>
<dbReference type="FunFam" id="2.60.40.10:FF:001097">
    <property type="entry name" value="Immunoglobulin-like and fibronectin type III domain-containing protein 1"/>
    <property type="match status" value="1"/>
</dbReference>
<dbReference type="FunFam" id="2.60.40.10:FF:001435">
    <property type="entry name" value="Immunoglobulin-like and fibronectin type III domain-containing 1"/>
    <property type="match status" value="1"/>
</dbReference>
<feature type="region of interest" description="Disordered" evidence="12">
    <location>
        <begin position="1800"/>
        <end position="1899"/>
    </location>
</feature>
<dbReference type="FunFam" id="2.60.40.10:FF:000032">
    <property type="entry name" value="palladin isoform X1"/>
    <property type="match status" value="1"/>
</dbReference>
<proteinExistence type="predicted"/>
<feature type="compositionally biased region" description="Gly residues" evidence="12">
    <location>
        <begin position="2137"/>
        <end position="2149"/>
    </location>
</feature>
<comment type="subunit">
    <text evidence="9">Interacts with FLNC. Interacts with KY.</text>
</comment>
<dbReference type="PROSITE" id="PS50835">
    <property type="entry name" value="IG_LIKE"/>
    <property type="match status" value="5"/>
</dbReference>
<feature type="region of interest" description="Disordered" evidence="12">
    <location>
        <begin position="1553"/>
        <end position="1608"/>
    </location>
</feature>
<feature type="compositionally biased region" description="Basic and acidic residues" evidence="12">
    <location>
        <begin position="1275"/>
        <end position="1285"/>
    </location>
</feature>
<keyword evidence="6" id="KW-1015">Disulfide bond</keyword>
<keyword evidence="3" id="KW-0963">Cytoplasm</keyword>
<feature type="compositionally biased region" description="Gly residues" evidence="12">
    <location>
        <begin position="1129"/>
        <end position="1140"/>
    </location>
</feature>
<keyword evidence="4" id="KW-0677">Repeat</keyword>
<dbReference type="FunFam" id="2.60.40.10:FF:001231">
    <property type="entry name" value="Immunoglobulin-like and fibronectin type III domain containing 1"/>
    <property type="match status" value="1"/>
</dbReference>
<evidence type="ECO:0000256" key="11">
    <source>
        <dbReference type="SAM" id="Coils"/>
    </source>
</evidence>
<dbReference type="InterPro" id="IPR003599">
    <property type="entry name" value="Ig_sub"/>
</dbReference>
<reference evidence="15 16" key="1">
    <citation type="submission" date="2016-06" db="EMBL/GenBank/DDBJ databases">
        <title>Genome of Rhinopithecus bieti.</title>
        <authorList>
            <person name="Wu"/>
            <person name="C.-I. and Zhang"/>
            <person name="Y."/>
        </authorList>
    </citation>
    <scope>NUCLEOTIDE SEQUENCE</scope>
</reference>
<dbReference type="FunFam" id="2.60.40.10:FF:001401">
    <property type="entry name" value="immunoglobulin-like and fibronectin type III domain-containing protein 1"/>
    <property type="match status" value="1"/>
</dbReference>
<feature type="domain" description="Fibronectin type-III" evidence="14">
    <location>
        <begin position="2672"/>
        <end position="2767"/>
    </location>
</feature>
<evidence type="ECO:0000256" key="9">
    <source>
        <dbReference type="ARBA" id="ARBA00063480"/>
    </source>
</evidence>
<dbReference type="OMA" id="EPDFWNG"/>
<feature type="domain" description="Ig-like" evidence="13">
    <location>
        <begin position="2373"/>
        <end position="2462"/>
    </location>
</feature>
<keyword evidence="5 11" id="KW-0175">Coiled coil</keyword>
<evidence type="ECO:0000256" key="12">
    <source>
        <dbReference type="SAM" id="MobiDB-lite"/>
    </source>
</evidence>
<keyword evidence="7" id="KW-0539">Nucleus</keyword>
<dbReference type="FunFam" id="2.60.40.10:FF:001232">
    <property type="entry name" value="Immunoglobulin-like and fibronectin type III domain-containing 1"/>
    <property type="match status" value="1"/>
</dbReference>
<dbReference type="FunFam" id="2.60.40.10:FF:001267">
    <property type="entry name" value="Immunoglobulin-like and fibronectin type III domain containing 1"/>
    <property type="match status" value="1"/>
</dbReference>
<comment type="subcellular location">
    <subcellularLocation>
        <location evidence="2">Cytoplasm</location>
        <location evidence="2">Myofibril</location>
        <location evidence="2">Sarcomere</location>
        <location evidence="2">Z line</location>
    </subcellularLocation>
    <subcellularLocation>
        <location evidence="1">Nucleus</location>
    </subcellularLocation>
</comment>
<feature type="domain" description="Ig-like" evidence="13">
    <location>
        <begin position="2771"/>
        <end position="2855"/>
    </location>
</feature>
<dbReference type="SUPFAM" id="SSF49265">
    <property type="entry name" value="Fibronectin type III"/>
    <property type="match status" value="2"/>
</dbReference>
<dbReference type="GO" id="GO:0030018">
    <property type="term" value="C:Z disc"/>
    <property type="evidence" value="ECO:0007669"/>
    <property type="project" value="UniProtKB-SubCell"/>
</dbReference>
<feature type="compositionally biased region" description="Gly residues" evidence="12">
    <location>
        <begin position="1257"/>
        <end position="1271"/>
    </location>
</feature>
<dbReference type="InterPro" id="IPR007110">
    <property type="entry name" value="Ig-like_dom"/>
</dbReference>
<accession>A0A2K6JRL1</accession>
<evidence type="ECO:0000256" key="1">
    <source>
        <dbReference type="ARBA" id="ARBA00004123"/>
    </source>
</evidence>
<dbReference type="GO" id="GO:0005634">
    <property type="term" value="C:nucleus"/>
    <property type="evidence" value="ECO:0007669"/>
    <property type="project" value="UniProtKB-SubCell"/>
</dbReference>
<feature type="compositionally biased region" description="Basic and acidic residues" evidence="12">
    <location>
        <begin position="575"/>
        <end position="593"/>
    </location>
</feature>
<feature type="region of interest" description="Disordered" evidence="12">
    <location>
        <begin position="981"/>
        <end position="1091"/>
    </location>
</feature>
<dbReference type="Gene3D" id="2.60.40.10">
    <property type="entry name" value="Immunoglobulins"/>
    <property type="match status" value="11"/>
</dbReference>
<feature type="domain" description="Fibronectin type-III" evidence="14">
    <location>
        <begin position="2571"/>
        <end position="2670"/>
    </location>
</feature>
<dbReference type="CDD" id="cd00063">
    <property type="entry name" value="FN3"/>
    <property type="match status" value="4"/>
</dbReference>
<dbReference type="Pfam" id="PF07679">
    <property type="entry name" value="I-set"/>
    <property type="match status" value="5"/>
</dbReference>
<feature type="compositionally biased region" description="Basic and acidic residues" evidence="12">
    <location>
        <begin position="2242"/>
        <end position="2258"/>
    </location>
</feature>
<dbReference type="FunFam" id="2.60.40.10:FF:001438">
    <property type="entry name" value="Immunoglobulin-like and fibronectin type III domain-containing protein 1"/>
    <property type="match status" value="1"/>
</dbReference>
<dbReference type="GO" id="GO:0045445">
    <property type="term" value="P:myoblast differentiation"/>
    <property type="evidence" value="ECO:0007669"/>
    <property type="project" value="Ensembl"/>
</dbReference>
<feature type="region of interest" description="Disordered" evidence="12">
    <location>
        <begin position="1923"/>
        <end position="2214"/>
    </location>
</feature>
<feature type="region of interest" description="Disordered" evidence="12">
    <location>
        <begin position="1697"/>
        <end position="1718"/>
    </location>
</feature>
<dbReference type="FunFam" id="2.60.40.10:FF:001389">
    <property type="entry name" value="Immunoglobulin-like and fibronectin type III domain-containing 1"/>
    <property type="match status" value="1"/>
</dbReference>
<dbReference type="InterPro" id="IPR013783">
    <property type="entry name" value="Ig-like_fold"/>
</dbReference>
<dbReference type="STRING" id="61621.ENSRBIP00000001655"/>
<dbReference type="InterPro" id="IPR036116">
    <property type="entry name" value="FN3_sf"/>
</dbReference>
<dbReference type="Proteomes" id="UP000233180">
    <property type="component" value="Unassembled WGS sequence"/>
</dbReference>
<evidence type="ECO:0000256" key="10">
    <source>
        <dbReference type="ARBA" id="ARBA00071158"/>
    </source>
</evidence>